<feature type="transmembrane region" description="Helical" evidence="1">
    <location>
        <begin position="26"/>
        <end position="48"/>
    </location>
</feature>
<evidence type="ECO:0000259" key="2">
    <source>
        <dbReference type="Pfam" id="PF06580"/>
    </source>
</evidence>
<keyword evidence="4" id="KW-1185">Reference proteome</keyword>
<protein>
    <recommendedName>
        <fullName evidence="2">Signal transduction histidine kinase internal region domain-containing protein</fullName>
    </recommendedName>
</protein>
<dbReference type="AlphaFoldDB" id="A0A317EQI1"/>
<dbReference type="Pfam" id="PF06580">
    <property type="entry name" value="His_kinase"/>
    <property type="match status" value="1"/>
</dbReference>
<proteinExistence type="predicted"/>
<dbReference type="GO" id="GO:0016020">
    <property type="term" value="C:membrane"/>
    <property type="evidence" value="ECO:0007669"/>
    <property type="project" value="InterPro"/>
</dbReference>
<feature type="transmembrane region" description="Helical" evidence="1">
    <location>
        <begin position="131"/>
        <end position="151"/>
    </location>
</feature>
<feature type="transmembrane region" description="Helical" evidence="1">
    <location>
        <begin position="54"/>
        <end position="76"/>
    </location>
</feature>
<dbReference type="Proteomes" id="UP000245379">
    <property type="component" value="Unassembled WGS sequence"/>
</dbReference>
<name>A0A317EQI1_9SPHI</name>
<reference evidence="3 4" key="1">
    <citation type="submission" date="2018-05" db="EMBL/GenBank/DDBJ databases">
        <title>Pedobacter paludis sp. nov., isolated from wetland soil.</title>
        <authorList>
            <person name="Zhang Y."/>
            <person name="Wang G."/>
        </authorList>
    </citation>
    <scope>NUCLEOTIDE SEQUENCE [LARGE SCALE GENOMIC DNA]</scope>
    <source>
        <strain evidence="3 4">KCTC22721</strain>
    </source>
</reference>
<keyword evidence="1" id="KW-0472">Membrane</keyword>
<dbReference type="GO" id="GO:0000155">
    <property type="term" value="F:phosphorelay sensor kinase activity"/>
    <property type="evidence" value="ECO:0007669"/>
    <property type="project" value="InterPro"/>
</dbReference>
<dbReference type="EMBL" id="QGNZ01000001">
    <property type="protein sequence ID" value="PWS29141.1"/>
    <property type="molecule type" value="Genomic_DNA"/>
</dbReference>
<dbReference type="PANTHER" id="PTHR34220">
    <property type="entry name" value="SENSOR HISTIDINE KINASE YPDA"/>
    <property type="match status" value="1"/>
</dbReference>
<sequence>MVSYTDNMNADTKGFLGFIKKKRIHIITWTFFIIYEAIIAGLLSGRFGTLRNYVIHYALNITLFYVHAHYVLTFSLKDAKQVYWRLPLFLITEIGIYFFAIYGIEFLSIKYGGYVSIKKFELSVSYFIGPLYRWTFFTGFATGYYFLINFFKERKKTAKLEQQRLNNIIQIAKSENAFLRAQIQPHFLFNTLDFIYHNAREASPIAAETILSLSEMMRYAVDSNQEGEFILLGDEIDQVENLINLHQLRQNHSLQIRFDYDDEVRALKIIPLVLITLVENIFKHGNLNDMNHPAEIYIDQNDGNLTIETSNLANLKPNASGLNSGMENIRKRLAYSYHNLASFDYYTDDNQYFRAKLVIIKV</sequence>
<organism evidence="3 4">
    <name type="scientific">Pedobacter yonginense</name>
    <dbReference type="NCBI Taxonomy" id="651869"/>
    <lineage>
        <taxon>Bacteria</taxon>
        <taxon>Pseudomonadati</taxon>
        <taxon>Bacteroidota</taxon>
        <taxon>Sphingobacteriia</taxon>
        <taxon>Sphingobacteriales</taxon>
        <taxon>Sphingobacteriaceae</taxon>
        <taxon>Pedobacter</taxon>
    </lineage>
</organism>
<keyword evidence="1" id="KW-0812">Transmembrane</keyword>
<dbReference type="OrthoDB" id="9792992at2"/>
<dbReference type="InterPro" id="IPR050640">
    <property type="entry name" value="Bact_2-comp_sensor_kinase"/>
</dbReference>
<comment type="caution">
    <text evidence="3">The sequence shown here is derived from an EMBL/GenBank/DDBJ whole genome shotgun (WGS) entry which is preliminary data.</text>
</comment>
<dbReference type="InterPro" id="IPR010559">
    <property type="entry name" value="Sig_transdc_His_kin_internal"/>
</dbReference>
<dbReference type="PANTHER" id="PTHR34220:SF7">
    <property type="entry name" value="SENSOR HISTIDINE KINASE YPDA"/>
    <property type="match status" value="1"/>
</dbReference>
<feature type="transmembrane region" description="Helical" evidence="1">
    <location>
        <begin position="88"/>
        <end position="111"/>
    </location>
</feature>
<evidence type="ECO:0000313" key="3">
    <source>
        <dbReference type="EMBL" id="PWS29141.1"/>
    </source>
</evidence>
<feature type="domain" description="Signal transduction histidine kinase internal region" evidence="2">
    <location>
        <begin position="175"/>
        <end position="253"/>
    </location>
</feature>
<gene>
    <name evidence="3" type="ORF">DHW03_04765</name>
</gene>
<evidence type="ECO:0000313" key="4">
    <source>
        <dbReference type="Proteomes" id="UP000245379"/>
    </source>
</evidence>
<evidence type="ECO:0000256" key="1">
    <source>
        <dbReference type="SAM" id="Phobius"/>
    </source>
</evidence>
<accession>A0A317EQI1</accession>
<keyword evidence="1" id="KW-1133">Transmembrane helix</keyword>